<evidence type="ECO:0000313" key="6">
    <source>
        <dbReference type="Ensembl" id="ENSDCDP00010030270.1"/>
    </source>
</evidence>
<dbReference type="GO" id="GO:0005886">
    <property type="term" value="C:plasma membrane"/>
    <property type="evidence" value="ECO:0007669"/>
    <property type="project" value="TreeGrafter"/>
</dbReference>
<name>A0AAY4CAP7_9TELE</name>
<dbReference type="GO" id="GO:0001540">
    <property type="term" value="F:amyloid-beta binding"/>
    <property type="evidence" value="ECO:0007669"/>
    <property type="project" value="TreeGrafter"/>
</dbReference>
<keyword evidence="2" id="KW-0597">Phosphoprotein</keyword>
<organism evidence="6 7">
    <name type="scientific">Denticeps clupeoides</name>
    <name type="common">denticle herring</name>
    <dbReference type="NCBI Taxonomy" id="299321"/>
    <lineage>
        <taxon>Eukaryota</taxon>
        <taxon>Metazoa</taxon>
        <taxon>Chordata</taxon>
        <taxon>Craniata</taxon>
        <taxon>Vertebrata</taxon>
        <taxon>Euteleostomi</taxon>
        <taxon>Actinopterygii</taxon>
        <taxon>Neopterygii</taxon>
        <taxon>Teleostei</taxon>
        <taxon>Clupei</taxon>
        <taxon>Clupeiformes</taxon>
        <taxon>Denticipitoidei</taxon>
        <taxon>Denticipitidae</taxon>
        <taxon>Denticeps</taxon>
    </lineage>
</organism>
<dbReference type="PROSITE" id="PS01179">
    <property type="entry name" value="PID"/>
    <property type="match status" value="1"/>
</dbReference>
<dbReference type="PANTHER" id="PTHR12345">
    <property type="entry name" value="SYNTENIN RELATED"/>
    <property type="match status" value="1"/>
</dbReference>
<evidence type="ECO:0008006" key="8">
    <source>
        <dbReference type="Google" id="ProtNLM"/>
    </source>
</evidence>
<gene>
    <name evidence="6" type="primary">apba1a</name>
</gene>
<reference evidence="6 7" key="1">
    <citation type="submission" date="2020-06" db="EMBL/GenBank/DDBJ databases">
        <authorList>
            <consortium name="Wellcome Sanger Institute Data Sharing"/>
        </authorList>
    </citation>
    <scope>NUCLEOTIDE SEQUENCE [LARGE SCALE GENOMIC DNA]</scope>
</reference>
<evidence type="ECO:0000256" key="3">
    <source>
        <dbReference type="ARBA" id="ARBA00022737"/>
    </source>
</evidence>
<dbReference type="GO" id="GO:0005737">
    <property type="term" value="C:cytoplasm"/>
    <property type="evidence" value="ECO:0007669"/>
    <property type="project" value="TreeGrafter"/>
</dbReference>
<dbReference type="Ensembl" id="ENSDCDT00010037622.1">
    <property type="protein sequence ID" value="ENSDCDP00010030270.1"/>
    <property type="gene ID" value="ENSDCDG00010018167.1"/>
</dbReference>
<dbReference type="Pfam" id="PF00595">
    <property type="entry name" value="PDZ"/>
    <property type="match status" value="2"/>
</dbReference>
<evidence type="ECO:0000256" key="2">
    <source>
        <dbReference type="ARBA" id="ARBA00022553"/>
    </source>
</evidence>
<evidence type="ECO:0000256" key="1">
    <source>
        <dbReference type="ARBA" id="ARBA00022448"/>
    </source>
</evidence>
<dbReference type="SMART" id="SM00462">
    <property type="entry name" value="PTB"/>
    <property type="match status" value="1"/>
</dbReference>
<keyword evidence="3" id="KW-0677">Repeat</keyword>
<dbReference type="CDD" id="cd06793">
    <property type="entry name" value="PDZ2_APBA1_3-like"/>
    <property type="match status" value="1"/>
</dbReference>
<dbReference type="FunFam" id="2.30.29.30:FF:000044">
    <property type="entry name" value="amyloid beta A4 precursor protein-binding family A member 1"/>
    <property type="match status" value="1"/>
</dbReference>
<dbReference type="SMART" id="SM00228">
    <property type="entry name" value="PDZ"/>
    <property type="match status" value="2"/>
</dbReference>
<reference evidence="6" key="3">
    <citation type="submission" date="2025-09" db="UniProtKB">
        <authorList>
            <consortium name="Ensembl"/>
        </authorList>
    </citation>
    <scope>IDENTIFICATION</scope>
</reference>
<dbReference type="FunFam" id="2.30.42.10:FF:000007">
    <property type="entry name" value="Amyloid beta A4 protein-binding family A member"/>
    <property type="match status" value="1"/>
</dbReference>
<dbReference type="InterPro" id="IPR006020">
    <property type="entry name" value="PTB/PI_dom"/>
</dbReference>
<feature type="domain" description="PID" evidence="4">
    <location>
        <begin position="7"/>
        <end position="182"/>
    </location>
</feature>
<dbReference type="PANTHER" id="PTHR12345:SF14">
    <property type="entry name" value="AMYLOID-BETA A4 PRECURSOR PROTEIN-BINDING FAMILY A MEMBER 1"/>
    <property type="match status" value="1"/>
</dbReference>
<dbReference type="SUPFAM" id="SSF50156">
    <property type="entry name" value="PDZ domain-like"/>
    <property type="match status" value="2"/>
</dbReference>
<dbReference type="GO" id="GO:0043197">
    <property type="term" value="C:dendritic spine"/>
    <property type="evidence" value="ECO:0007669"/>
    <property type="project" value="TreeGrafter"/>
</dbReference>
<dbReference type="GeneTree" id="ENSGT00940000156820"/>
<feature type="domain" description="PDZ" evidence="5">
    <location>
        <begin position="195"/>
        <end position="280"/>
    </location>
</feature>
<evidence type="ECO:0000259" key="5">
    <source>
        <dbReference type="PROSITE" id="PS50106"/>
    </source>
</evidence>
<dbReference type="Pfam" id="PF00640">
    <property type="entry name" value="PID"/>
    <property type="match status" value="1"/>
</dbReference>
<accession>A0AAY4CAP7</accession>
<dbReference type="CDD" id="cd01208">
    <property type="entry name" value="PTB_X11"/>
    <property type="match status" value="1"/>
</dbReference>
<dbReference type="InterPro" id="IPR036034">
    <property type="entry name" value="PDZ_sf"/>
</dbReference>
<dbReference type="Gene3D" id="2.30.42.10">
    <property type="match status" value="2"/>
</dbReference>
<dbReference type="Gene3D" id="2.30.29.30">
    <property type="entry name" value="Pleckstrin-homology domain (PH domain)/Phosphotyrosine-binding domain (PTB)"/>
    <property type="match status" value="1"/>
</dbReference>
<evidence type="ECO:0000313" key="7">
    <source>
        <dbReference type="Proteomes" id="UP000694580"/>
    </source>
</evidence>
<dbReference type="InterPro" id="IPR051230">
    <property type="entry name" value="APP-Binding"/>
</dbReference>
<keyword evidence="7" id="KW-1185">Reference proteome</keyword>
<dbReference type="CDD" id="cd06720">
    <property type="entry name" value="PDZ1_APBA1_3-like"/>
    <property type="match status" value="1"/>
</dbReference>
<dbReference type="InterPro" id="IPR001478">
    <property type="entry name" value="PDZ"/>
</dbReference>
<protein>
    <recommendedName>
        <fullName evidence="8">Amyloid beta A4 protein-binding family A member 1</fullName>
    </recommendedName>
</protein>
<feature type="domain" description="PDZ" evidence="5">
    <location>
        <begin position="286"/>
        <end position="362"/>
    </location>
</feature>
<dbReference type="GO" id="GO:0007268">
    <property type="term" value="P:chemical synaptic transmission"/>
    <property type="evidence" value="ECO:0007669"/>
    <property type="project" value="TreeGrafter"/>
</dbReference>
<dbReference type="PROSITE" id="PS50106">
    <property type="entry name" value="PDZ"/>
    <property type="match status" value="2"/>
</dbReference>
<evidence type="ECO:0000259" key="4">
    <source>
        <dbReference type="PROSITE" id="PS01179"/>
    </source>
</evidence>
<proteinExistence type="predicted"/>
<reference evidence="6" key="2">
    <citation type="submission" date="2025-08" db="UniProtKB">
        <authorList>
            <consortium name="Ensembl"/>
        </authorList>
    </citation>
    <scope>IDENTIFICATION</scope>
</reference>
<sequence length="376" mass="41783">GWRDLIDGIIFAANYLGSTQLLSDKTPSKNVRMMQAQEAVSRIKAPEGEAQPMTEVDLFISTQRIKVLNADSQETMMDHPLRTISYIADIGNIVVLMARRRMPRSDSQENLEASDPAQDEKRQYKMICHVFESEDAQLIAQSIGQAFSVAYQEFLRANGINPEDLSQKEYSDLMNTQDMYNDDLIHFSKSENCKDVYIEKQKGEILGVVIVESGWGSILPTVIIANMMHAGPAEKSGKLNIGDQIMSLNGTSLVGLPLSTCQSIIKGLKNQSRVKLNIVRCPPVTTVLIRRPDLRYQLGFSVQNGIICSLMRGGIAERGGVRVGHRIIEINGQSVVATPHEKIVHILSNAVGEIHMKTMPAAMYRLLTAQEQPVYI</sequence>
<dbReference type="FunFam" id="2.30.42.10:FF:000017">
    <property type="entry name" value="Amyloid beta A4 protein-binding family A member 1"/>
    <property type="match status" value="1"/>
</dbReference>
<dbReference type="SUPFAM" id="SSF50729">
    <property type="entry name" value="PH domain-like"/>
    <property type="match status" value="1"/>
</dbReference>
<keyword evidence="1" id="KW-0813">Transport</keyword>
<dbReference type="AlphaFoldDB" id="A0AAY4CAP7"/>
<dbReference type="InterPro" id="IPR011993">
    <property type="entry name" value="PH-like_dom_sf"/>
</dbReference>
<dbReference type="Proteomes" id="UP000694580">
    <property type="component" value="Chromosome 11"/>
</dbReference>